<keyword evidence="3" id="KW-0862">Zinc</keyword>
<dbReference type="Pfam" id="PF02892">
    <property type="entry name" value="zf-BED"/>
    <property type="match status" value="1"/>
</dbReference>
<accession>A0AAD6BIF0</accession>
<dbReference type="SUPFAM" id="SSF57667">
    <property type="entry name" value="beta-beta-alpha zinc fingers"/>
    <property type="match status" value="1"/>
</dbReference>
<dbReference type="GO" id="GO:0005634">
    <property type="term" value="C:nucleus"/>
    <property type="evidence" value="ECO:0007669"/>
    <property type="project" value="TreeGrafter"/>
</dbReference>
<keyword evidence="1" id="KW-0479">Metal-binding</keyword>
<dbReference type="EMBL" id="JAPTMU010000003">
    <property type="protein sequence ID" value="KAJ4945669.1"/>
    <property type="molecule type" value="Genomic_DNA"/>
</dbReference>
<dbReference type="InterPro" id="IPR052717">
    <property type="entry name" value="Vacuolar_transposase_reg"/>
</dbReference>
<keyword evidence="7" id="KW-1185">Reference proteome</keyword>
<protein>
    <recommendedName>
        <fullName evidence="5">BED-type domain-containing protein</fullName>
    </recommendedName>
</protein>
<dbReference type="InterPro" id="IPR003656">
    <property type="entry name" value="Znf_BED"/>
</dbReference>
<dbReference type="SUPFAM" id="SSF53098">
    <property type="entry name" value="Ribonuclease H-like"/>
    <property type="match status" value="1"/>
</dbReference>
<evidence type="ECO:0000256" key="3">
    <source>
        <dbReference type="ARBA" id="ARBA00022833"/>
    </source>
</evidence>
<dbReference type="InterPro" id="IPR012337">
    <property type="entry name" value="RNaseH-like_sf"/>
</dbReference>
<dbReference type="Proteomes" id="UP001219934">
    <property type="component" value="Unassembled WGS sequence"/>
</dbReference>
<evidence type="ECO:0000313" key="7">
    <source>
        <dbReference type="Proteomes" id="UP001219934"/>
    </source>
</evidence>
<proteinExistence type="predicted"/>
<dbReference type="PANTHER" id="PTHR46169">
    <property type="entry name" value="DNA REPLICATION-RELATED ELEMENT FACTOR, ISOFORM A"/>
    <property type="match status" value="1"/>
</dbReference>
<dbReference type="GO" id="GO:0008270">
    <property type="term" value="F:zinc ion binding"/>
    <property type="evidence" value="ECO:0007669"/>
    <property type="project" value="UniProtKB-KW"/>
</dbReference>
<dbReference type="GO" id="GO:0003677">
    <property type="term" value="F:DNA binding"/>
    <property type="evidence" value="ECO:0007669"/>
    <property type="project" value="InterPro"/>
</dbReference>
<reference evidence="6" key="1">
    <citation type="submission" date="2022-11" db="EMBL/GenBank/DDBJ databases">
        <title>Chromosome-level genome of Pogonophryne albipinna.</title>
        <authorList>
            <person name="Jo E."/>
        </authorList>
    </citation>
    <scope>NUCLEOTIDE SEQUENCE</scope>
    <source>
        <strain evidence="6">SGF0006</strain>
        <tissue evidence="6">Muscle</tissue>
    </source>
</reference>
<evidence type="ECO:0000256" key="1">
    <source>
        <dbReference type="ARBA" id="ARBA00022723"/>
    </source>
</evidence>
<feature type="region of interest" description="Disordered" evidence="4">
    <location>
        <begin position="247"/>
        <end position="299"/>
    </location>
</feature>
<keyword evidence="2" id="KW-0863">Zinc-finger</keyword>
<name>A0AAD6BIF0_9TELE</name>
<dbReference type="GO" id="GO:0006357">
    <property type="term" value="P:regulation of transcription by RNA polymerase II"/>
    <property type="evidence" value="ECO:0007669"/>
    <property type="project" value="TreeGrafter"/>
</dbReference>
<evidence type="ECO:0000256" key="2">
    <source>
        <dbReference type="ARBA" id="ARBA00022771"/>
    </source>
</evidence>
<feature type="compositionally biased region" description="Basic and acidic residues" evidence="4">
    <location>
        <begin position="287"/>
        <end position="299"/>
    </location>
</feature>
<gene>
    <name evidence="6" type="ORF">JOQ06_023350</name>
</gene>
<evidence type="ECO:0000259" key="5">
    <source>
        <dbReference type="Pfam" id="PF02892"/>
    </source>
</evidence>
<evidence type="ECO:0000256" key="4">
    <source>
        <dbReference type="SAM" id="MobiDB-lite"/>
    </source>
</evidence>
<dbReference type="InterPro" id="IPR036236">
    <property type="entry name" value="Znf_C2H2_sf"/>
</dbReference>
<comment type="caution">
    <text evidence="6">The sequence shown here is derived from an EMBL/GenBank/DDBJ whole genome shotgun (WGS) entry which is preliminary data.</text>
</comment>
<dbReference type="AlphaFoldDB" id="A0AAD6BIF0"/>
<feature type="domain" description="BED-type" evidence="5">
    <location>
        <begin position="12"/>
        <end position="53"/>
    </location>
</feature>
<dbReference type="PANTHER" id="PTHR46169:SF15">
    <property type="entry name" value="INNER CENTROMERE PROTEIN A-LIKE ISOFORM X1-RELATED"/>
    <property type="match status" value="1"/>
</dbReference>
<evidence type="ECO:0000313" key="6">
    <source>
        <dbReference type="EMBL" id="KAJ4945669.1"/>
    </source>
</evidence>
<sequence>MDKGGLLGGKFHFKKLPDGSLDKTKAICTVCKAEFNYHRSSTSLAYHLKAKHPAEITSTGPRQSTLQECGTRGRITKPELNEEQVAQGLKQESLAQDVATRWNSTLEMVKRMQRNKSPLTTTLAQQKSKVAMVTDPELAKLQKLEELLEPCRYVTELLGGEQYVSCSVVLPALRHLFRVMEPSDDDPVYVLRFKKAFTTDLAQRKDSTNLKWLKITTALDPRFKDLKCLTKDERSEVWASVRDLMMRETRAQQPPAETTEEPSPKKRRRMSILLCSSDSDTDDEEESREHCLDRYKAEP</sequence>
<organism evidence="6 7">
    <name type="scientific">Pogonophryne albipinna</name>
    <dbReference type="NCBI Taxonomy" id="1090488"/>
    <lineage>
        <taxon>Eukaryota</taxon>
        <taxon>Metazoa</taxon>
        <taxon>Chordata</taxon>
        <taxon>Craniata</taxon>
        <taxon>Vertebrata</taxon>
        <taxon>Euteleostomi</taxon>
        <taxon>Actinopterygii</taxon>
        <taxon>Neopterygii</taxon>
        <taxon>Teleostei</taxon>
        <taxon>Neoteleostei</taxon>
        <taxon>Acanthomorphata</taxon>
        <taxon>Eupercaria</taxon>
        <taxon>Perciformes</taxon>
        <taxon>Notothenioidei</taxon>
        <taxon>Pogonophryne</taxon>
    </lineage>
</organism>